<protein>
    <submittedName>
        <fullName evidence="2">Uncharacterized protein</fullName>
    </submittedName>
</protein>
<evidence type="ECO:0000313" key="2">
    <source>
        <dbReference type="EMBL" id="GFH56175.1"/>
    </source>
</evidence>
<feature type="compositionally biased region" description="Polar residues" evidence="1">
    <location>
        <begin position="29"/>
        <end position="45"/>
    </location>
</feature>
<reference evidence="2 3" key="1">
    <citation type="journal article" date="2021" name="Sci. Rep.">
        <title>The genome of the diatom Chaetoceros tenuissimus carries an ancient integrated fragment of an extant virus.</title>
        <authorList>
            <person name="Hongo Y."/>
            <person name="Kimura K."/>
            <person name="Takaki Y."/>
            <person name="Yoshida Y."/>
            <person name="Baba S."/>
            <person name="Kobayashi G."/>
            <person name="Nagasaki K."/>
            <person name="Hano T."/>
            <person name="Tomaru Y."/>
        </authorList>
    </citation>
    <scope>NUCLEOTIDE SEQUENCE [LARGE SCALE GENOMIC DNA]</scope>
    <source>
        <strain evidence="2 3">NIES-3715</strain>
    </source>
</reference>
<proteinExistence type="predicted"/>
<feature type="region of interest" description="Disordered" evidence="1">
    <location>
        <begin position="1"/>
        <end position="115"/>
    </location>
</feature>
<gene>
    <name evidence="2" type="ORF">CTEN210_12651</name>
</gene>
<sequence length="160" mass="17800">MSPQTKKQKTEETLIGHGQDVPHPVSSPPMINNSSAPISNESRNLLQAMAALNEHDNRVENGASQTRHREHSSTNGNQESNILVSTVTPESKQEEPENDDEKQESKPSPSWFTLIGGHALDFDDAEYIEEEEYPAYGITVSVSKDGSEVNVRNPTYFTKY</sequence>
<organism evidence="2 3">
    <name type="scientific">Chaetoceros tenuissimus</name>
    <dbReference type="NCBI Taxonomy" id="426638"/>
    <lineage>
        <taxon>Eukaryota</taxon>
        <taxon>Sar</taxon>
        <taxon>Stramenopiles</taxon>
        <taxon>Ochrophyta</taxon>
        <taxon>Bacillariophyta</taxon>
        <taxon>Coscinodiscophyceae</taxon>
        <taxon>Chaetocerotophycidae</taxon>
        <taxon>Chaetocerotales</taxon>
        <taxon>Chaetocerotaceae</taxon>
        <taxon>Chaetoceros</taxon>
    </lineage>
</organism>
<evidence type="ECO:0000256" key="1">
    <source>
        <dbReference type="SAM" id="MobiDB-lite"/>
    </source>
</evidence>
<dbReference type="AlphaFoldDB" id="A0AAD3D3T2"/>
<comment type="caution">
    <text evidence="2">The sequence shown here is derived from an EMBL/GenBank/DDBJ whole genome shotgun (WGS) entry which is preliminary data.</text>
</comment>
<keyword evidence="3" id="KW-1185">Reference proteome</keyword>
<feature type="compositionally biased region" description="Polar residues" evidence="1">
    <location>
        <begin position="73"/>
        <end position="90"/>
    </location>
</feature>
<dbReference type="Proteomes" id="UP001054902">
    <property type="component" value="Unassembled WGS sequence"/>
</dbReference>
<evidence type="ECO:0000313" key="3">
    <source>
        <dbReference type="Proteomes" id="UP001054902"/>
    </source>
</evidence>
<accession>A0AAD3D3T2</accession>
<name>A0AAD3D3T2_9STRA</name>
<dbReference type="EMBL" id="BLLK01000051">
    <property type="protein sequence ID" value="GFH56175.1"/>
    <property type="molecule type" value="Genomic_DNA"/>
</dbReference>